<evidence type="ECO:0000259" key="10">
    <source>
        <dbReference type="Pfam" id="PF03443"/>
    </source>
</evidence>
<accession>A0A9Q5HW50</accession>
<dbReference type="OrthoDB" id="2525337at2759"/>
<evidence type="ECO:0000313" key="11">
    <source>
        <dbReference type="EMBL" id="OCB87116.1"/>
    </source>
</evidence>
<sequence>MKSTTLAAAFVLLTGSVSAHTIFQKVYVDGVDQGQLVGLRAPDYDGPITDVTSNDIICNGGPDPLTHISDVVIQAPAGGQITAEWHHTLDSAGTNDPADPIDSSHKGPIISYLAQVPDATQSDVTGLKWFKIYEDGLDTSSGQWAVDTLIANEGKVTFNLPSCIPAGQYLLRHEIIALHAASSYPGAQFYMECAQLEITGGGSASPATVSFPGAYQGSDPGITINIYQTLSNYTIPGNEESI</sequence>
<keyword evidence="3 8" id="KW-0136">Cellulose degradation</keyword>
<dbReference type="AlphaFoldDB" id="A0A9Q5HW50"/>
<feature type="domain" description="Auxiliary Activity family 9 catalytic" evidence="10">
    <location>
        <begin position="20"/>
        <end position="231"/>
    </location>
</feature>
<comment type="similarity">
    <text evidence="7">Belongs to the polysaccharide monooxygenase AA9 family.</text>
</comment>
<dbReference type="PANTHER" id="PTHR33353">
    <property type="entry name" value="PUTATIVE (AFU_ORTHOLOGUE AFUA_1G12560)-RELATED"/>
    <property type="match status" value="1"/>
</dbReference>
<keyword evidence="5 8" id="KW-0119">Carbohydrate metabolism</keyword>
<dbReference type="GO" id="GO:0008810">
    <property type="term" value="F:cellulase activity"/>
    <property type="evidence" value="ECO:0007669"/>
    <property type="project" value="UniProtKB-UniRule"/>
</dbReference>
<feature type="chain" id="PRO_5040116397" description="AA9 family lytic polysaccharide monooxygenase" evidence="9">
    <location>
        <begin position="20"/>
        <end position="242"/>
    </location>
</feature>
<gene>
    <name evidence="11" type="ORF">A7U60_g5851</name>
</gene>
<keyword evidence="11" id="KW-0378">Hydrolase</keyword>
<dbReference type="GO" id="GO:0030245">
    <property type="term" value="P:cellulose catabolic process"/>
    <property type="evidence" value="ECO:0007669"/>
    <property type="project" value="UniProtKB-UniRule"/>
</dbReference>
<proteinExistence type="inferred from homology"/>
<dbReference type="PANTHER" id="PTHR33353:SF17">
    <property type="entry name" value="ENDO-BETA-1,4-GLUCANASE D"/>
    <property type="match status" value="1"/>
</dbReference>
<evidence type="ECO:0000256" key="2">
    <source>
        <dbReference type="ARBA" id="ARBA00022525"/>
    </source>
</evidence>
<evidence type="ECO:0000256" key="5">
    <source>
        <dbReference type="ARBA" id="ARBA00023277"/>
    </source>
</evidence>
<dbReference type="EC" id="1.14.99.56" evidence="8"/>
<evidence type="ECO:0000256" key="6">
    <source>
        <dbReference type="ARBA" id="ARBA00023326"/>
    </source>
</evidence>
<evidence type="ECO:0000256" key="4">
    <source>
        <dbReference type="ARBA" id="ARBA00023157"/>
    </source>
</evidence>
<dbReference type="Pfam" id="PF03443">
    <property type="entry name" value="AA9"/>
    <property type="match status" value="1"/>
</dbReference>
<comment type="caution">
    <text evidence="11">The sequence shown here is derived from an EMBL/GenBank/DDBJ whole genome shotgun (WGS) entry which is preliminary data.</text>
</comment>
<organism evidence="11 12">
    <name type="scientific">Sanghuangporus baumii</name>
    <name type="common">Phellinus baumii</name>
    <dbReference type="NCBI Taxonomy" id="108892"/>
    <lineage>
        <taxon>Eukaryota</taxon>
        <taxon>Fungi</taxon>
        <taxon>Dikarya</taxon>
        <taxon>Basidiomycota</taxon>
        <taxon>Agaricomycotina</taxon>
        <taxon>Agaricomycetes</taxon>
        <taxon>Hymenochaetales</taxon>
        <taxon>Hymenochaetaceae</taxon>
        <taxon>Sanghuangporus</taxon>
    </lineage>
</organism>
<evidence type="ECO:0000256" key="7">
    <source>
        <dbReference type="ARBA" id="ARBA00044502"/>
    </source>
</evidence>
<evidence type="ECO:0000256" key="3">
    <source>
        <dbReference type="ARBA" id="ARBA00023001"/>
    </source>
</evidence>
<keyword evidence="6 8" id="KW-0624">Polysaccharide degradation</keyword>
<keyword evidence="12" id="KW-1185">Reference proteome</keyword>
<dbReference type="EMBL" id="LNZH02000195">
    <property type="protein sequence ID" value="OCB87116.1"/>
    <property type="molecule type" value="Genomic_DNA"/>
</dbReference>
<name>A0A9Q5HW50_SANBA</name>
<evidence type="ECO:0000256" key="8">
    <source>
        <dbReference type="RuleBase" id="RU368122"/>
    </source>
</evidence>
<dbReference type="GO" id="GO:0030248">
    <property type="term" value="F:cellulose binding"/>
    <property type="evidence" value="ECO:0007669"/>
    <property type="project" value="UniProtKB-UniRule"/>
</dbReference>
<keyword evidence="9" id="KW-0732">Signal</keyword>
<dbReference type="InterPro" id="IPR049892">
    <property type="entry name" value="AA9"/>
</dbReference>
<protein>
    <recommendedName>
        <fullName evidence="8">AA9 family lytic polysaccharide monooxygenase</fullName>
        <ecNumber evidence="8">1.14.99.56</ecNumber>
    </recommendedName>
    <alternativeName>
        <fullName evidence="8">Endo-beta-1,4-glucanase</fullName>
    </alternativeName>
    <alternativeName>
        <fullName evidence="8">Glycosyl hydrolase 61 family protein</fullName>
    </alternativeName>
</protein>
<evidence type="ECO:0000256" key="9">
    <source>
        <dbReference type="SAM" id="SignalP"/>
    </source>
</evidence>
<evidence type="ECO:0000313" key="12">
    <source>
        <dbReference type="Proteomes" id="UP000757232"/>
    </source>
</evidence>
<feature type="signal peptide" evidence="9">
    <location>
        <begin position="1"/>
        <end position="19"/>
    </location>
</feature>
<dbReference type="Gene3D" id="2.70.50.70">
    <property type="match status" value="1"/>
</dbReference>
<comment type="domain">
    <text evidence="8">Has a modular structure: an endo-beta-1,4-glucanase catalytic module at the N-terminus, a linker rich in serines and threonines, and a C-terminal carbohydrate-binding module (CBM).</text>
</comment>
<dbReference type="InterPro" id="IPR005103">
    <property type="entry name" value="AA9_LPMO"/>
</dbReference>
<keyword evidence="4 8" id="KW-1015">Disulfide bond</keyword>
<evidence type="ECO:0000256" key="1">
    <source>
        <dbReference type="ARBA" id="ARBA00004613"/>
    </source>
</evidence>
<dbReference type="Proteomes" id="UP000757232">
    <property type="component" value="Unassembled WGS sequence"/>
</dbReference>
<comment type="catalytic activity">
    <reaction evidence="8">
        <text>[(1-&gt;4)-beta-D-glucosyl]n+m + reduced acceptor + O2 = 4-dehydro-beta-D-glucosyl-[(1-&gt;4)-beta-D-glucosyl]n-1 + [(1-&gt;4)-beta-D-glucosyl]m + acceptor + H2O.</text>
        <dbReference type="EC" id="1.14.99.56"/>
    </reaction>
</comment>
<comment type="subcellular location">
    <subcellularLocation>
        <location evidence="1 8">Secreted</location>
    </subcellularLocation>
</comment>
<dbReference type="GO" id="GO:0005576">
    <property type="term" value="C:extracellular region"/>
    <property type="evidence" value="ECO:0007669"/>
    <property type="project" value="UniProtKB-SubCell"/>
</dbReference>
<comment type="function">
    <text evidence="8">Lytic polysaccharide monooxygenase (LMPO) that depolymerizes crystalline and amorphous polysaccharides via the oxidation of scissile alpha- or beta-(1-4)-glycosidic bonds, yielding C1 and/or C4 oxidation products. Catalysis by LPMOs requires the reduction of the active-site copper from Cu(II) to Cu(I) by a reducing agent and H(2)O(2) or O(2) as a cosubstrate.</text>
</comment>
<keyword evidence="2 8" id="KW-0964">Secreted</keyword>
<dbReference type="CDD" id="cd21175">
    <property type="entry name" value="LPMO_AA9"/>
    <property type="match status" value="1"/>
</dbReference>
<reference evidence="11" key="1">
    <citation type="submission" date="2016-06" db="EMBL/GenBank/DDBJ databases">
        <title>Draft Genome sequence of the fungus Inonotus baumii.</title>
        <authorList>
            <person name="Zhu H."/>
            <person name="Lin W."/>
        </authorList>
    </citation>
    <scope>NUCLEOTIDE SEQUENCE</scope>
    <source>
        <strain evidence="11">821</strain>
    </source>
</reference>